<evidence type="ECO:0000259" key="2">
    <source>
        <dbReference type="Pfam" id="PF26640"/>
    </source>
</evidence>
<gene>
    <name evidence="3" type="ORF">B0T14DRAFT_537048</name>
</gene>
<dbReference type="EMBL" id="JAULSU010000004">
    <property type="protein sequence ID" value="KAK0619135.1"/>
    <property type="molecule type" value="Genomic_DNA"/>
</dbReference>
<evidence type="ECO:0000313" key="4">
    <source>
        <dbReference type="Proteomes" id="UP001175000"/>
    </source>
</evidence>
<evidence type="ECO:0000259" key="1">
    <source>
        <dbReference type="Pfam" id="PF06985"/>
    </source>
</evidence>
<dbReference type="InterPro" id="IPR058525">
    <property type="entry name" value="DUF8212"/>
</dbReference>
<feature type="domain" description="DUF8212" evidence="2">
    <location>
        <begin position="238"/>
        <end position="268"/>
    </location>
</feature>
<feature type="domain" description="Heterokaryon incompatibility" evidence="1">
    <location>
        <begin position="23"/>
        <end position="117"/>
    </location>
</feature>
<keyword evidence="4" id="KW-1185">Reference proteome</keyword>
<dbReference type="PANTHER" id="PTHR10622:SF10">
    <property type="entry name" value="HET DOMAIN-CONTAINING PROTEIN"/>
    <property type="match status" value="1"/>
</dbReference>
<protein>
    <submittedName>
        <fullName evidence="3">Heterokaryon incompatibility protein-domain-containing protein</fullName>
    </submittedName>
</protein>
<dbReference type="Pfam" id="PF26640">
    <property type="entry name" value="DUF8212"/>
    <property type="match status" value="1"/>
</dbReference>
<dbReference type="Proteomes" id="UP001175000">
    <property type="component" value="Unassembled WGS sequence"/>
</dbReference>
<dbReference type="PANTHER" id="PTHR10622">
    <property type="entry name" value="HET DOMAIN-CONTAINING PROTEIN"/>
    <property type="match status" value="1"/>
</dbReference>
<sequence length="309" mass="34803">MRLLNTHTFQLETFDSERARPPYAILSHTWGTDEFLFEDVGARSINLLSAARNAGQAKVIESCREARHNGYRHIWVDTCCINKASSSELSEAVNSMFKWYSSAAVCYVYLADLSSTRVEELPASNTEFARCRWFKRGWTLQELIAPPHVEFFNRDWVQVGTRQSLAVCISHITSISLDILARSGDSGGSLQVGLAATSVATRMSWAAERETTRQEDLAYCLLGLFDVNMPLMYGERKKAFLRLQEQIIKKSNDQSILAWTMVERAWPSPAQELVTGHGLLIRARIMTVDFLDRRGVRLEVEASGCPAGE</sequence>
<dbReference type="AlphaFoldDB" id="A0AA39WPD7"/>
<dbReference type="Pfam" id="PF06985">
    <property type="entry name" value="HET"/>
    <property type="match status" value="1"/>
</dbReference>
<evidence type="ECO:0000313" key="3">
    <source>
        <dbReference type="EMBL" id="KAK0619135.1"/>
    </source>
</evidence>
<dbReference type="InterPro" id="IPR010730">
    <property type="entry name" value="HET"/>
</dbReference>
<name>A0AA39WPD7_9PEZI</name>
<proteinExistence type="predicted"/>
<accession>A0AA39WPD7</accession>
<organism evidence="3 4">
    <name type="scientific">Immersiella caudata</name>
    <dbReference type="NCBI Taxonomy" id="314043"/>
    <lineage>
        <taxon>Eukaryota</taxon>
        <taxon>Fungi</taxon>
        <taxon>Dikarya</taxon>
        <taxon>Ascomycota</taxon>
        <taxon>Pezizomycotina</taxon>
        <taxon>Sordariomycetes</taxon>
        <taxon>Sordariomycetidae</taxon>
        <taxon>Sordariales</taxon>
        <taxon>Lasiosphaeriaceae</taxon>
        <taxon>Immersiella</taxon>
    </lineage>
</organism>
<reference evidence="3" key="1">
    <citation type="submission" date="2023-06" db="EMBL/GenBank/DDBJ databases">
        <title>Genome-scale phylogeny and comparative genomics of the fungal order Sordariales.</title>
        <authorList>
            <consortium name="Lawrence Berkeley National Laboratory"/>
            <person name="Hensen N."/>
            <person name="Bonometti L."/>
            <person name="Westerberg I."/>
            <person name="Brannstrom I.O."/>
            <person name="Guillou S."/>
            <person name="Cros-Aarteil S."/>
            <person name="Calhoun S."/>
            <person name="Haridas S."/>
            <person name="Kuo A."/>
            <person name="Mondo S."/>
            <person name="Pangilinan J."/>
            <person name="Riley R."/>
            <person name="Labutti K."/>
            <person name="Andreopoulos B."/>
            <person name="Lipzen A."/>
            <person name="Chen C."/>
            <person name="Yanf M."/>
            <person name="Daum C."/>
            <person name="Ng V."/>
            <person name="Clum A."/>
            <person name="Steindorff A."/>
            <person name="Ohm R."/>
            <person name="Martin F."/>
            <person name="Silar P."/>
            <person name="Natvig D."/>
            <person name="Lalanne C."/>
            <person name="Gautier V."/>
            <person name="Ament-Velasquez S.L."/>
            <person name="Kruys A."/>
            <person name="Hutchinson M.I."/>
            <person name="Powell A.J."/>
            <person name="Barry K."/>
            <person name="Miller A.N."/>
            <person name="Grigoriev I.V."/>
            <person name="Debuchy R."/>
            <person name="Gladieux P."/>
            <person name="Thoren M.H."/>
            <person name="Johannesson H."/>
        </authorList>
    </citation>
    <scope>NUCLEOTIDE SEQUENCE</scope>
    <source>
        <strain evidence="3">CBS 606.72</strain>
    </source>
</reference>
<comment type="caution">
    <text evidence="3">The sequence shown here is derived from an EMBL/GenBank/DDBJ whole genome shotgun (WGS) entry which is preliminary data.</text>
</comment>